<keyword evidence="1" id="KW-0812">Transmembrane</keyword>
<name>A0A4Y1JVP9_9HEMI</name>
<keyword evidence="1" id="KW-1133">Transmembrane helix</keyword>
<dbReference type="CTD" id="4509"/>
<geneLocation type="mitochondrion" evidence="2"/>
<protein>
    <submittedName>
        <fullName evidence="2">ATP synthase F0 subunit 8</fullName>
    </submittedName>
</protein>
<sequence length="51" mass="6265">MPQMSPLWWELLNIMTTSMMILTSIMIYHNKLNNPKSNNKIYTKNKLHWKW</sequence>
<gene>
    <name evidence="2" type="primary">ATP8</name>
</gene>
<dbReference type="RefSeq" id="YP_009643392.1">
    <property type="nucleotide sequence ID" value="NC_042431.1"/>
</dbReference>
<reference evidence="2" key="2">
    <citation type="journal article" date="2019" name="Syst. Entomol.">
        <title>Higher-level phylogeny and evolutionary history of Pentatomomorpha (Hemiptera: Heteroptera) inferred from mitochondrial genome sequences.</title>
        <authorList>
            <person name="Liu Y."/>
            <person name="Li H."/>
            <person name="Song F."/>
            <person name="Zhao Y."/>
            <person name="Wilson J.-J."/>
            <person name="Cai W."/>
        </authorList>
    </citation>
    <scope>NUCLEOTIDE SEQUENCE</scope>
</reference>
<dbReference type="EMBL" id="KX345780">
    <property type="protein sequence ID" value="APO08809.1"/>
    <property type="molecule type" value="Genomic_DNA"/>
</dbReference>
<organism evidence="2">
    <name type="scientific">Pyrrhopeplus carduelis</name>
    <dbReference type="NCBI Taxonomy" id="1928078"/>
    <lineage>
        <taxon>Eukaryota</taxon>
        <taxon>Metazoa</taxon>
        <taxon>Ecdysozoa</taxon>
        <taxon>Arthropoda</taxon>
        <taxon>Hexapoda</taxon>
        <taxon>Insecta</taxon>
        <taxon>Pterygota</taxon>
        <taxon>Neoptera</taxon>
        <taxon>Paraneoptera</taxon>
        <taxon>Hemiptera</taxon>
        <taxon>Heteroptera</taxon>
        <taxon>Panheteroptera</taxon>
        <taxon>Pentatomomorpha</taxon>
        <taxon>Pyrrhocoroidea</taxon>
        <taxon>Pyrrhocoridae</taxon>
        <taxon>Pyrrhopeplus</taxon>
    </lineage>
</organism>
<keyword evidence="2" id="KW-0496">Mitochondrion</keyword>
<evidence type="ECO:0000313" key="2">
    <source>
        <dbReference type="EMBL" id="APO08809.1"/>
    </source>
</evidence>
<keyword evidence="1" id="KW-0472">Membrane</keyword>
<proteinExistence type="predicted"/>
<reference evidence="2" key="1">
    <citation type="submission" date="2016-05" db="EMBL/GenBank/DDBJ databases">
        <authorList>
            <person name="Yang C."/>
            <person name="Li H."/>
            <person name="Cai W.Z."/>
        </authorList>
    </citation>
    <scope>NUCLEOTIDE SEQUENCE</scope>
</reference>
<feature type="transmembrane region" description="Helical" evidence="1">
    <location>
        <begin position="6"/>
        <end position="28"/>
    </location>
</feature>
<dbReference type="AlphaFoldDB" id="A0A4Y1JVP9"/>
<dbReference type="GeneID" id="41700770"/>
<accession>A0A4Y1JVP9</accession>
<evidence type="ECO:0000256" key="1">
    <source>
        <dbReference type="SAM" id="Phobius"/>
    </source>
</evidence>